<name>A0A7S4DLS2_9EUKA</name>
<feature type="chain" id="PRO_5031025307" evidence="2">
    <location>
        <begin position="23"/>
        <end position="387"/>
    </location>
</feature>
<feature type="signal peptide" evidence="2">
    <location>
        <begin position="1"/>
        <end position="22"/>
    </location>
</feature>
<feature type="compositionally biased region" description="Basic and acidic residues" evidence="1">
    <location>
        <begin position="286"/>
        <end position="300"/>
    </location>
</feature>
<evidence type="ECO:0000256" key="1">
    <source>
        <dbReference type="SAM" id="MobiDB-lite"/>
    </source>
</evidence>
<gene>
    <name evidence="3" type="ORF">LGLO00237_LOCUS8458</name>
</gene>
<feature type="compositionally biased region" description="Basic and acidic residues" evidence="1">
    <location>
        <begin position="144"/>
        <end position="175"/>
    </location>
</feature>
<accession>A0A7S4DLS2</accession>
<feature type="compositionally biased region" description="Basic and acidic residues" evidence="1">
    <location>
        <begin position="188"/>
        <end position="206"/>
    </location>
</feature>
<feature type="region of interest" description="Disordered" evidence="1">
    <location>
        <begin position="129"/>
        <end position="340"/>
    </location>
</feature>
<dbReference type="EMBL" id="HBIV01011343">
    <property type="protein sequence ID" value="CAE0656880.1"/>
    <property type="molecule type" value="Transcribed_RNA"/>
</dbReference>
<evidence type="ECO:0000256" key="2">
    <source>
        <dbReference type="SAM" id="SignalP"/>
    </source>
</evidence>
<feature type="compositionally biased region" description="Low complexity" evidence="1">
    <location>
        <begin position="219"/>
        <end position="238"/>
    </location>
</feature>
<keyword evidence="2" id="KW-0732">Signal</keyword>
<sequence length="387" mass="41876">MTARLWLLVLGILSYAADTGRGGPSAGSVGLMQAATCRNPADAAGWLVRNWQGKSLSEVTGITETFIQACIVKDNLLAADYWLRRAEQAGIHCNEGTYKRLSEAFREGGEQAKATWWWEKYNHLSIGAAGEPPLSAPRVVSEPKVVEPRKPAFRLPEDPPERKPEPAFTLPKDDPPAEPPKPAFSLPPKEEEKPREPAFTLPKDDPPPPAKTQPAFTISASAPVPALPAPAQSQPQASNTNACQQQPPRPSPPAFTLPYEAVQQDAAPRKPAFTLPTDEAPAAAKKAADAAKSRPAEKKQRSPSRFRFPSPQRLRERFRFPSPARLRDGPGGAGAAARRERSLSRLVREYGAFTIGTFGASLVVKYVLEQSRRAGAGRCRGGCEQGG</sequence>
<protein>
    <submittedName>
        <fullName evidence="3">Uncharacterized protein</fullName>
    </submittedName>
</protein>
<evidence type="ECO:0000313" key="3">
    <source>
        <dbReference type="EMBL" id="CAE0656880.1"/>
    </source>
</evidence>
<reference evidence="3" key="1">
    <citation type="submission" date="2021-01" db="EMBL/GenBank/DDBJ databases">
        <authorList>
            <person name="Corre E."/>
            <person name="Pelletier E."/>
            <person name="Niang G."/>
            <person name="Scheremetjew M."/>
            <person name="Finn R."/>
            <person name="Kale V."/>
            <person name="Holt S."/>
            <person name="Cochrane G."/>
            <person name="Meng A."/>
            <person name="Brown T."/>
            <person name="Cohen L."/>
        </authorList>
    </citation>
    <scope>NUCLEOTIDE SEQUENCE</scope>
    <source>
        <strain evidence="3">CCCM811</strain>
    </source>
</reference>
<dbReference type="AlphaFoldDB" id="A0A7S4DLS2"/>
<organism evidence="3">
    <name type="scientific">Lotharella globosa</name>
    <dbReference type="NCBI Taxonomy" id="91324"/>
    <lineage>
        <taxon>Eukaryota</taxon>
        <taxon>Sar</taxon>
        <taxon>Rhizaria</taxon>
        <taxon>Cercozoa</taxon>
        <taxon>Chlorarachniophyceae</taxon>
        <taxon>Lotharella</taxon>
    </lineage>
</organism>
<proteinExistence type="predicted"/>